<evidence type="ECO:0000256" key="3">
    <source>
        <dbReference type="PROSITE-ProRule" id="PRU00473"/>
    </source>
</evidence>
<proteinExistence type="predicted"/>
<organism evidence="5 6">
    <name type="scientific">Pigmentiphaga aceris</name>
    <dbReference type="NCBI Taxonomy" id="1940612"/>
    <lineage>
        <taxon>Bacteria</taxon>
        <taxon>Pseudomonadati</taxon>
        <taxon>Pseudomonadota</taxon>
        <taxon>Betaproteobacteria</taxon>
        <taxon>Burkholderiales</taxon>
        <taxon>Alcaligenaceae</taxon>
        <taxon>Pigmentiphaga</taxon>
    </lineage>
</organism>
<feature type="domain" description="OmpA-like" evidence="4">
    <location>
        <begin position="26"/>
        <end position="141"/>
    </location>
</feature>
<dbReference type="PROSITE" id="PS51123">
    <property type="entry name" value="OMPA_2"/>
    <property type="match status" value="1"/>
</dbReference>
<evidence type="ECO:0000259" key="4">
    <source>
        <dbReference type="PROSITE" id="PS51123"/>
    </source>
</evidence>
<dbReference type="EMBL" id="CP043046">
    <property type="protein sequence ID" value="QEI06048.1"/>
    <property type="molecule type" value="Genomic_DNA"/>
</dbReference>
<dbReference type="PANTHER" id="PTHR30329:SF17">
    <property type="entry name" value="LIPOPROTEIN YFIB-RELATED"/>
    <property type="match status" value="1"/>
</dbReference>
<sequence>MAVPPKNLSQDQIELLKDQGFALKEEGWTFDISSKVLFETDSLHLTPASRPALERVGKALMRVGINRLRLEGHTDSQGNVDYNRRLSVARAQSVAEALIAVGINRDHITARGLGMSRPVADNRTAAGRAENRRVAIIVASE</sequence>
<dbReference type="InterPro" id="IPR050330">
    <property type="entry name" value="Bact_OuterMem_StrucFunc"/>
</dbReference>
<comment type="subcellular location">
    <subcellularLocation>
        <location evidence="1">Cell outer membrane</location>
    </subcellularLocation>
</comment>
<dbReference type="SUPFAM" id="SSF103088">
    <property type="entry name" value="OmpA-like"/>
    <property type="match status" value="1"/>
</dbReference>
<dbReference type="PRINTS" id="PR01021">
    <property type="entry name" value="OMPADOMAIN"/>
</dbReference>
<dbReference type="PRINTS" id="PR01023">
    <property type="entry name" value="NAFLGMOTY"/>
</dbReference>
<evidence type="ECO:0000313" key="6">
    <source>
        <dbReference type="Proteomes" id="UP000325161"/>
    </source>
</evidence>
<dbReference type="InterPro" id="IPR006665">
    <property type="entry name" value="OmpA-like"/>
</dbReference>
<reference evidence="5 6" key="1">
    <citation type="submission" date="2019-08" db="EMBL/GenBank/DDBJ databases">
        <title>Amphibian skin-associated Pigmentiphaga: genome sequence and occurrence across geography and hosts.</title>
        <authorList>
            <person name="Bletz M.C."/>
            <person name="Bunk B."/>
            <person name="Sproeer C."/>
            <person name="Biwer P."/>
            <person name="Reiter S."/>
            <person name="Rabemananjara F.C.E."/>
            <person name="Schulz S."/>
            <person name="Overmann J."/>
            <person name="Vences M."/>
        </authorList>
    </citation>
    <scope>NUCLEOTIDE SEQUENCE [LARGE SCALE GENOMIC DNA]</scope>
    <source>
        <strain evidence="5 6">Mada1488</strain>
    </source>
</reference>
<dbReference type="OrthoDB" id="1149075at2"/>
<dbReference type="Gene3D" id="3.30.1330.60">
    <property type="entry name" value="OmpA-like domain"/>
    <property type="match status" value="1"/>
</dbReference>
<dbReference type="KEGG" id="pacr:FXN63_09520"/>
<dbReference type="Pfam" id="PF00691">
    <property type="entry name" value="OmpA"/>
    <property type="match status" value="1"/>
</dbReference>
<dbReference type="InterPro" id="IPR036737">
    <property type="entry name" value="OmpA-like_sf"/>
</dbReference>
<name>A0A5C0AUP6_9BURK</name>
<evidence type="ECO:0000256" key="1">
    <source>
        <dbReference type="ARBA" id="ARBA00004442"/>
    </source>
</evidence>
<evidence type="ECO:0000256" key="2">
    <source>
        <dbReference type="ARBA" id="ARBA00023136"/>
    </source>
</evidence>
<dbReference type="Proteomes" id="UP000325161">
    <property type="component" value="Chromosome"/>
</dbReference>
<dbReference type="CDD" id="cd07185">
    <property type="entry name" value="OmpA_C-like"/>
    <property type="match status" value="1"/>
</dbReference>
<evidence type="ECO:0000313" key="5">
    <source>
        <dbReference type="EMBL" id="QEI06048.1"/>
    </source>
</evidence>
<accession>A0A5C0AUP6</accession>
<dbReference type="InterPro" id="IPR006664">
    <property type="entry name" value="OMP_bac"/>
</dbReference>
<protein>
    <submittedName>
        <fullName evidence="5">OmpA family protein</fullName>
    </submittedName>
</protein>
<keyword evidence="6" id="KW-1185">Reference proteome</keyword>
<dbReference type="GO" id="GO:0009279">
    <property type="term" value="C:cell outer membrane"/>
    <property type="evidence" value="ECO:0007669"/>
    <property type="project" value="UniProtKB-SubCell"/>
</dbReference>
<keyword evidence="2 3" id="KW-0472">Membrane</keyword>
<dbReference type="AlphaFoldDB" id="A0A5C0AUP6"/>
<dbReference type="PANTHER" id="PTHR30329">
    <property type="entry name" value="STATOR ELEMENT OF FLAGELLAR MOTOR COMPLEX"/>
    <property type="match status" value="1"/>
</dbReference>
<gene>
    <name evidence="5" type="ORF">FXN63_09520</name>
</gene>